<keyword evidence="3" id="KW-1133">Transmembrane helix</keyword>
<dbReference type="GO" id="GO:0006508">
    <property type="term" value="P:proteolysis"/>
    <property type="evidence" value="ECO:0007669"/>
    <property type="project" value="InterPro"/>
</dbReference>
<dbReference type="PANTHER" id="PTHR30023">
    <property type="entry name" value="D-ALANYL-D-ALANINE CARBOXYPEPTIDASE"/>
    <property type="match status" value="1"/>
</dbReference>
<keyword evidence="5" id="KW-1185">Reference proteome</keyword>
<dbReference type="InterPro" id="IPR000667">
    <property type="entry name" value="Peptidase_S13"/>
</dbReference>
<keyword evidence="2" id="KW-0378">Hydrolase</keyword>
<accession>A0A9W6W204</accession>
<evidence type="ECO:0000256" key="1">
    <source>
        <dbReference type="ARBA" id="ARBA00006096"/>
    </source>
</evidence>
<dbReference type="PRINTS" id="PR00922">
    <property type="entry name" value="DADACBPTASE3"/>
</dbReference>
<keyword evidence="4" id="KW-0121">Carboxypeptidase</keyword>
<organism evidence="4 5">
    <name type="scientific">Actinoallomurus iriomotensis</name>
    <dbReference type="NCBI Taxonomy" id="478107"/>
    <lineage>
        <taxon>Bacteria</taxon>
        <taxon>Bacillati</taxon>
        <taxon>Actinomycetota</taxon>
        <taxon>Actinomycetes</taxon>
        <taxon>Streptosporangiales</taxon>
        <taxon>Thermomonosporaceae</taxon>
        <taxon>Actinoallomurus</taxon>
    </lineage>
</organism>
<comment type="caution">
    <text evidence="4">The sequence shown here is derived from an EMBL/GenBank/DDBJ whole genome shotgun (WGS) entry which is preliminary data.</text>
</comment>
<keyword evidence="3" id="KW-0472">Membrane</keyword>
<dbReference type="InterPro" id="IPR012338">
    <property type="entry name" value="Beta-lactam/transpept-like"/>
</dbReference>
<dbReference type="PANTHER" id="PTHR30023:SF0">
    <property type="entry name" value="PENICILLIN-SENSITIVE CARBOXYPEPTIDASE A"/>
    <property type="match status" value="1"/>
</dbReference>
<evidence type="ECO:0000256" key="3">
    <source>
        <dbReference type="SAM" id="Phobius"/>
    </source>
</evidence>
<dbReference type="GO" id="GO:0004185">
    <property type="term" value="F:serine-type carboxypeptidase activity"/>
    <property type="evidence" value="ECO:0007669"/>
    <property type="project" value="InterPro"/>
</dbReference>
<dbReference type="GO" id="GO:0000270">
    <property type="term" value="P:peptidoglycan metabolic process"/>
    <property type="evidence" value="ECO:0007669"/>
    <property type="project" value="TreeGrafter"/>
</dbReference>
<sequence length="471" mass="47772">MPLLERGIKVRRPERAVAMITLALLNVFLVTAALAVVKLTPDRSLALRPPTVADRTIVPAGAPALAPAEATAPLPSPGTLASHLAGPMRGAGLGENLTGVVIDAMTGRSLYSSNAEQPAVPASTTKVITAAAVLASVNPNHRLTTSAVRSSRGVILVGGGDPTLTAASPKNAYPKYASLADLAKQTATALKAAGTTQVTVDYDTSAYQGSTMAPGWKQLYFSPEGDVAPVSALELDAGRIVPGPQYTPRVQDPPAAAAQRFAQMLTSRGVTAHVGSRTTAPKGATRLGAVQSPPVSVLVEQLLTHSDDDIAEAMARLLAANLHRPPTFAGGAAATRDVLTRLGVGGGVQIFDGSGLSHDNRITPSALAKVLALAASPAHPELHTVLSGMPVAGFSGTLGDRFDAGTASAGRGVVRAKTGTLDGVNTLAGVVEDADGRLLAFAFMANRVQSPAAAISALDTLAGTLAGCGCR</sequence>
<name>A0A9W6W204_9ACTN</name>
<protein>
    <submittedName>
        <fullName evidence="4">D-alanyl-D-alanine carboxypeptidase</fullName>
    </submittedName>
</protein>
<reference evidence="4" key="1">
    <citation type="submission" date="2023-03" db="EMBL/GenBank/DDBJ databases">
        <title>Actinoallomurus iriomotensis NBRC 103684.</title>
        <authorList>
            <person name="Ichikawa N."/>
            <person name="Sato H."/>
            <person name="Tonouchi N."/>
        </authorList>
    </citation>
    <scope>NUCLEOTIDE SEQUENCE</scope>
    <source>
        <strain evidence="4">NBRC 103684</strain>
    </source>
</reference>
<keyword evidence="3" id="KW-0812">Transmembrane</keyword>
<evidence type="ECO:0000256" key="2">
    <source>
        <dbReference type="ARBA" id="ARBA00022801"/>
    </source>
</evidence>
<dbReference type="EMBL" id="BSTK01000010">
    <property type="protein sequence ID" value="GLY88460.1"/>
    <property type="molecule type" value="Genomic_DNA"/>
</dbReference>
<dbReference type="Proteomes" id="UP001165074">
    <property type="component" value="Unassembled WGS sequence"/>
</dbReference>
<dbReference type="Pfam" id="PF02113">
    <property type="entry name" value="Peptidase_S13"/>
    <property type="match status" value="2"/>
</dbReference>
<gene>
    <name evidence="4" type="ORF">Airi02_063890</name>
</gene>
<dbReference type="SUPFAM" id="SSF56601">
    <property type="entry name" value="beta-lactamase/transpeptidase-like"/>
    <property type="match status" value="1"/>
</dbReference>
<comment type="similarity">
    <text evidence="1">Belongs to the peptidase S13 family.</text>
</comment>
<dbReference type="NCBIfam" id="TIGR00666">
    <property type="entry name" value="PBP4"/>
    <property type="match status" value="1"/>
</dbReference>
<evidence type="ECO:0000313" key="5">
    <source>
        <dbReference type="Proteomes" id="UP001165074"/>
    </source>
</evidence>
<evidence type="ECO:0000313" key="4">
    <source>
        <dbReference type="EMBL" id="GLY88460.1"/>
    </source>
</evidence>
<keyword evidence="4" id="KW-0645">Protease</keyword>
<proteinExistence type="inferred from homology"/>
<feature type="transmembrane region" description="Helical" evidence="3">
    <location>
        <begin position="16"/>
        <end position="37"/>
    </location>
</feature>
<dbReference type="AlphaFoldDB" id="A0A9W6W204"/>
<dbReference type="Gene3D" id="3.40.710.10">
    <property type="entry name" value="DD-peptidase/beta-lactamase superfamily"/>
    <property type="match status" value="2"/>
</dbReference>